<keyword evidence="3 4" id="KW-0472">Membrane</keyword>
<feature type="region of interest" description="Disordered" evidence="5">
    <location>
        <begin position="136"/>
        <end position="165"/>
    </location>
</feature>
<dbReference type="InParanoid" id="A0A177CMN0"/>
<dbReference type="OrthoDB" id="161814at2759"/>
<sequence length="225" mass="24891">MDHSHMDHGGHEGHNMPGMDHGPQCNMNMLFTWDTTDLCIVFKSWHISGTGTLILSLLAIVLMTAGYEAVREASRRYDAHTKRVSEGRSSGDDLSRTCMRTTRTGGDMLEVSVDEGRKNMSRDERVKWSIAEKRPVDAAHAPDESSESSSLLWPGRHGRTSASASEQQTKTVKALFYAVQVFYSFFIMLLFMTYNGWVMLSVAVGAFVGYLLFSGGPSAKTAACH</sequence>
<evidence type="ECO:0000256" key="4">
    <source>
        <dbReference type="RuleBase" id="RU367022"/>
    </source>
</evidence>
<feature type="transmembrane region" description="Helical" evidence="4">
    <location>
        <begin position="174"/>
        <end position="191"/>
    </location>
</feature>
<protein>
    <recommendedName>
        <fullName evidence="4">Copper transport protein</fullName>
    </recommendedName>
</protein>
<evidence type="ECO:0000256" key="1">
    <source>
        <dbReference type="ARBA" id="ARBA00022692"/>
    </source>
</evidence>
<keyword evidence="4" id="KW-0406">Ion transport</keyword>
<dbReference type="Proteomes" id="UP000077069">
    <property type="component" value="Unassembled WGS sequence"/>
</dbReference>
<dbReference type="PANTHER" id="PTHR12483">
    <property type="entry name" value="SOLUTE CARRIER FAMILY 31 COPPER TRANSPORTERS"/>
    <property type="match status" value="1"/>
</dbReference>
<evidence type="ECO:0000256" key="5">
    <source>
        <dbReference type="SAM" id="MobiDB-lite"/>
    </source>
</evidence>
<name>A0A177CMN0_9PLEO</name>
<dbReference type="InterPro" id="IPR007274">
    <property type="entry name" value="Cop_transporter"/>
</dbReference>
<comment type="subcellular location">
    <subcellularLocation>
        <location evidence="4">Membrane</location>
        <topology evidence="4">Multi-pass membrane protein</topology>
    </subcellularLocation>
</comment>
<keyword evidence="4" id="KW-0187">Copper transport</keyword>
<dbReference type="GO" id="GO:0005375">
    <property type="term" value="F:copper ion transmembrane transporter activity"/>
    <property type="evidence" value="ECO:0007669"/>
    <property type="project" value="UniProtKB-UniRule"/>
</dbReference>
<dbReference type="PANTHER" id="PTHR12483:SF115">
    <property type="entry name" value="COPPER TRANSPORT PROTEIN"/>
    <property type="match status" value="1"/>
</dbReference>
<keyword evidence="2 4" id="KW-1133">Transmembrane helix</keyword>
<dbReference type="Pfam" id="PF04145">
    <property type="entry name" value="Ctr"/>
    <property type="match status" value="1"/>
</dbReference>
<gene>
    <name evidence="6" type="ORF">CC84DRAFT_1174225</name>
</gene>
<evidence type="ECO:0000313" key="7">
    <source>
        <dbReference type="Proteomes" id="UP000077069"/>
    </source>
</evidence>
<feature type="transmembrane region" description="Helical" evidence="4">
    <location>
        <begin position="197"/>
        <end position="213"/>
    </location>
</feature>
<accession>A0A177CMN0</accession>
<dbReference type="EMBL" id="KV441550">
    <property type="protein sequence ID" value="OAG08804.1"/>
    <property type="molecule type" value="Genomic_DNA"/>
</dbReference>
<feature type="transmembrane region" description="Helical" evidence="4">
    <location>
        <begin position="45"/>
        <end position="67"/>
    </location>
</feature>
<evidence type="ECO:0000313" key="6">
    <source>
        <dbReference type="EMBL" id="OAG08804.1"/>
    </source>
</evidence>
<evidence type="ECO:0000256" key="3">
    <source>
        <dbReference type="ARBA" id="ARBA00023136"/>
    </source>
</evidence>
<dbReference type="AlphaFoldDB" id="A0A177CMN0"/>
<keyword evidence="7" id="KW-1185">Reference proteome</keyword>
<dbReference type="GO" id="GO:0016020">
    <property type="term" value="C:membrane"/>
    <property type="evidence" value="ECO:0007669"/>
    <property type="project" value="UniProtKB-SubCell"/>
</dbReference>
<keyword evidence="4" id="KW-0186">Copper</keyword>
<dbReference type="RefSeq" id="XP_018039169.1">
    <property type="nucleotide sequence ID" value="XM_018180083.1"/>
</dbReference>
<keyword evidence="4" id="KW-0813">Transport</keyword>
<comment type="similarity">
    <text evidence="4">Belongs to the copper transporter (Ctr) (TC 1.A.56) family. SLC31A subfamily.</text>
</comment>
<dbReference type="STRING" id="1460663.A0A177CMN0"/>
<evidence type="ECO:0000256" key="2">
    <source>
        <dbReference type="ARBA" id="ARBA00022989"/>
    </source>
</evidence>
<reference evidence="6 7" key="1">
    <citation type="submission" date="2016-05" db="EMBL/GenBank/DDBJ databases">
        <title>Comparative analysis of secretome profiles of manganese(II)-oxidizing ascomycete fungi.</title>
        <authorList>
            <consortium name="DOE Joint Genome Institute"/>
            <person name="Zeiner C.A."/>
            <person name="Purvine S.O."/>
            <person name="Zink E.M."/>
            <person name="Wu S."/>
            <person name="Pasa-Tolic L."/>
            <person name="Chaput D.L."/>
            <person name="Haridas S."/>
            <person name="Grigoriev I.V."/>
            <person name="Santelli C.M."/>
            <person name="Hansel C.M."/>
        </authorList>
    </citation>
    <scope>NUCLEOTIDE SEQUENCE [LARGE SCALE GENOMIC DNA]</scope>
    <source>
        <strain evidence="6 7">AP3s5-JAC2a</strain>
    </source>
</reference>
<organism evidence="6 7">
    <name type="scientific">Paraphaeosphaeria sporulosa</name>
    <dbReference type="NCBI Taxonomy" id="1460663"/>
    <lineage>
        <taxon>Eukaryota</taxon>
        <taxon>Fungi</taxon>
        <taxon>Dikarya</taxon>
        <taxon>Ascomycota</taxon>
        <taxon>Pezizomycotina</taxon>
        <taxon>Dothideomycetes</taxon>
        <taxon>Pleosporomycetidae</taxon>
        <taxon>Pleosporales</taxon>
        <taxon>Massarineae</taxon>
        <taxon>Didymosphaeriaceae</taxon>
        <taxon>Paraphaeosphaeria</taxon>
    </lineage>
</organism>
<dbReference type="FunCoup" id="A0A177CMN0">
    <property type="interactions" value="513"/>
</dbReference>
<keyword evidence="1 4" id="KW-0812">Transmembrane</keyword>
<dbReference type="GeneID" id="28763569"/>
<proteinExistence type="inferred from homology"/>